<dbReference type="CDD" id="cd19757">
    <property type="entry name" value="Bbox1"/>
    <property type="match status" value="1"/>
</dbReference>
<dbReference type="Proteomes" id="UP000887540">
    <property type="component" value="Unplaced"/>
</dbReference>
<keyword evidence="4 8" id="KW-0694">RNA-binding</keyword>
<keyword evidence="10" id="KW-1185">Reference proteome</keyword>
<dbReference type="GO" id="GO:0005737">
    <property type="term" value="C:cytoplasm"/>
    <property type="evidence" value="ECO:0007669"/>
    <property type="project" value="TreeGrafter"/>
</dbReference>
<dbReference type="CDD" id="cd12724">
    <property type="entry name" value="RRM1_CPEB2_like"/>
    <property type="match status" value="1"/>
</dbReference>
<comment type="function">
    <text evidence="5">Cytoplasmic polyadenylation element binding protein that binds to and regulates the translation of specific mRNAs. Essential for progression through meiosis. Involved in spermatogenesis.</text>
</comment>
<feature type="domain" description="RRM" evidence="9">
    <location>
        <begin position="30"/>
        <end position="125"/>
    </location>
</feature>
<evidence type="ECO:0000256" key="4">
    <source>
        <dbReference type="ARBA" id="ARBA00022884"/>
    </source>
</evidence>
<evidence type="ECO:0000313" key="10">
    <source>
        <dbReference type="Proteomes" id="UP000887540"/>
    </source>
</evidence>
<dbReference type="Pfam" id="PF16366">
    <property type="entry name" value="CEBP_ZZ"/>
    <property type="match status" value="1"/>
</dbReference>
<dbReference type="SUPFAM" id="SSF54928">
    <property type="entry name" value="RNA-binding domain, RBD"/>
    <property type="match status" value="1"/>
</dbReference>
<proteinExistence type="predicted"/>
<evidence type="ECO:0000256" key="6">
    <source>
        <dbReference type="ARBA" id="ARBA00065903"/>
    </source>
</evidence>
<dbReference type="PROSITE" id="PS50102">
    <property type="entry name" value="RRM"/>
    <property type="match status" value="2"/>
</dbReference>
<comment type="subunit">
    <text evidence="6">Interacts with fbf-1.</text>
</comment>
<name>A0A914BZD6_9BILA</name>
<sequence length="287" mass="33314">MFSRKTYGDLSPRMLNPISDEMLANEHFSRKVFVGGLPIDINEAEIVKTFSKFGRVLVDWPRRSNSNKDHQSNRSMTGYVFLVYEDERSVKKLISECYADDERFYLLVSSPTMRKKPVQVRPWKLADMDYILKPKLFLDPRRTIFIGGVPRPTHAAELAHLFECLFGTVCYASIDIDPELKYPKGAARVTFCSSRSFIAAITGRFVLLPHGETKKRVEVKPYVMDDQICDNCYGRNCADRWAPYFCGDPSCLQYYCETCWDQVHYGNLLFKKRNTHKVYVRYGDQTK</sequence>
<dbReference type="AlphaFoldDB" id="A0A914BZD6"/>
<dbReference type="CDD" id="cd12726">
    <property type="entry name" value="RRM2_CPEB2_like"/>
    <property type="match status" value="1"/>
</dbReference>
<dbReference type="FunFam" id="4.10.640.40:FF:000001">
    <property type="entry name" value="Cytoplasmic polyadenylation element-binding 2 isoform X2"/>
    <property type="match status" value="1"/>
</dbReference>
<dbReference type="InterPro" id="IPR038446">
    <property type="entry name" value="CEBP_ZZ_sf"/>
</dbReference>
<dbReference type="GO" id="GO:0043005">
    <property type="term" value="C:neuron projection"/>
    <property type="evidence" value="ECO:0007669"/>
    <property type="project" value="TreeGrafter"/>
</dbReference>
<dbReference type="InterPro" id="IPR012677">
    <property type="entry name" value="Nucleotide-bd_a/b_plait_sf"/>
</dbReference>
<dbReference type="WBParaSite" id="ACRNAN_Path_1355.g5315.t1">
    <property type="protein sequence ID" value="ACRNAN_Path_1355.g5315.t1"/>
    <property type="gene ID" value="ACRNAN_Path_1355.g5315"/>
</dbReference>
<evidence type="ECO:0000256" key="5">
    <source>
        <dbReference type="ARBA" id="ARBA00058170"/>
    </source>
</evidence>
<dbReference type="GO" id="GO:0045202">
    <property type="term" value="C:synapse"/>
    <property type="evidence" value="ECO:0007669"/>
    <property type="project" value="TreeGrafter"/>
</dbReference>
<dbReference type="GO" id="GO:0005634">
    <property type="term" value="C:nucleus"/>
    <property type="evidence" value="ECO:0007669"/>
    <property type="project" value="TreeGrafter"/>
</dbReference>
<dbReference type="GO" id="GO:0043022">
    <property type="term" value="F:ribosome binding"/>
    <property type="evidence" value="ECO:0007669"/>
    <property type="project" value="TreeGrafter"/>
</dbReference>
<dbReference type="InterPro" id="IPR000504">
    <property type="entry name" value="RRM_dom"/>
</dbReference>
<evidence type="ECO:0000256" key="8">
    <source>
        <dbReference type="PROSITE-ProRule" id="PRU00176"/>
    </source>
</evidence>
<dbReference type="PANTHER" id="PTHR12566:SF17">
    <property type="entry name" value="CYTOPLASMIC POLYADENYLATION ELEMENT-BINDING PROTEIN 1"/>
    <property type="match status" value="1"/>
</dbReference>
<dbReference type="InterPro" id="IPR032296">
    <property type="entry name" value="CEBP_ZZ"/>
</dbReference>
<keyword evidence="2" id="KW-0221">Differentiation</keyword>
<keyword evidence="1" id="KW-0677">Repeat</keyword>
<evidence type="ECO:0000256" key="3">
    <source>
        <dbReference type="ARBA" id="ARBA00022871"/>
    </source>
</evidence>
<dbReference type="GO" id="GO:0003730">
    <property type="term" value="F:mRNA 3'-UTR binding"/>
    <property type="evidence" value="ECO:0007669"/>
    <property type="project" value="InterPro"/>
</dbReference>
<evidence type="ECO:0000313" key="11">
    <source>
        <dbReference type="WBParaSite" id="ACRNAN_Path_1355.g5315.t1"/>
    </source>
</evidence>
<accession>A0A914BZD6</accession>
<evidence type="ECO:0000259" key="9">
    <source>
        <dbReference type="PROSITE" id="PS50102"/>
    </source>
</evidence>
<dbReference type="Pfam" id="PF16367">
    <property type="entry name" value="RRM_7"/>
    <property type="match status" value="1"/>
</dbReference>
<dbReference type="SMART" id="SM00360">
    <property type="entry name" value="RRM"/>
    <property type="match status" value="2"/>
</dbReference>
<evidence type="ECO:0000256" key="2">
    <source>
        <dbReference type="ARBA" id="ARBA00022782"/>
    </source>
</evidence>
<feature type="domain" description="RRM" evidence="9">
    <location>
        <begin position="142"/>
        <end position="213"/>
    </location>
</feature>
<protein>
    <recommendedName>
        <fullName evidence="7">Cytoplasmic polyadenylation element-binding protein 1</fullName>
    </recommendedName>
</protein>
<dbReference type="Gene3D" id="3.30.70.330">
    <property type="match status" value="2"/>
</dbReference>
<dbReference type="InterPro" id="IPR035979">
    <property type="entry name" value="RBD_domain_sf"/>
</dbReference>
<dbReference type="Pfam" id="PF00076">
    <property type="entry name" value="RRM_1"/>
    <property type="match status" value="1"/>
</dbReference>
<dbReference type="GO" id="GO:0008135">
    <property type="term" value="F:translation factor activity, RNA binding"/>
    <property type="evidence" value="ECO:0007669"/>
    <property type="project" value="TreeGrafter"/>
</dbReference>
<dbReference type="PANTHER" id="PTHR12566">
    <property type="entry name" value="CYTOPLASMIC POLYADENYLATION ELEMENT BINDING PROTEIN CPEB"/>
    <property type="match status" value="1"/>
</dbReference>
<evidence type="ECO:0000256" key="7">
    <source>
        <dbReference type="ARBA" id="ARBA00070028"/>
    </source>
</evidence>
<dbReference type="Gene3D" id="4.10.640.40">
    <property type="entry name" value="Cytoplasmic polyadenylation element-binding protein, ZZ domain"/>
    <property type="match status" value="1"/>
</dbReference>
<dbReference type="GO" id="GO:0007283">
    <property type="term" value="P:spermatogenesis"/>
    <property type="evidence" value="ECO:0007669"/>
    <property type="project" value="UniProtKB-KW"/>
</dbReference>
<keyword evidence="3" id="KW-0744">Spermatogenesis</keyword>
<organism evidence="10 11">
    <name type="scientific">Acrobeloides nanus</name>
    <dbReference type="NCBI Taxonomy" id="290746"/>
    <lineage>
        <taxon>Eukaryota</taxon>
        <taxon>Metazoa</taxon>
        <taxon>Ecdysozoa</taxon>
        <taxon>Nematoda</taxon>
        <taxon>Chromadorea</taxon>
        <taxon>Rhabditida</taxon>
        <taxon>Tylenchina</taxon>
        <taxon>Cephalobomorpha</taxon>
        <taxon>Cephaloboidea</taxon>
        <taxon>Cephalobidae</taxon>
        <taxon>Acrobeloides</taxon>
    </lineage>
</organism>
<dbReference type="GO" id="GO:2000766">
    <property type="term" value="P:negative regulation of cytoplasmic translation"/>
    <property type="evidence" value="ECO:0007669"/>
    <property type="project" value="TreeGrafter"/>
</dbReference>
<reference evidence="11" key="1">
    <citation type="submission" date="2022-11" db="UniProtKB">
        <authorList>
            <consortium name="WormBaseParasite"/>
        </authorList>
    </citation>
    <scope>IDENTIFICATION</scope>
</reference>
<dbReference type="GO" id="GO:0030154">
    <property type="term" value="P:cell differentiation"/>
    <property type="evidence" value="ECO:0007669"/>
    <property type="project" value="UniProtKB-KW"/>
</dbReference>
<dbReference type="InterPro" id="IPR034819">
    <property type="entry name" value="CPEB"/>
</dbReference>
<dbReference type="GO" id="GO:0000900">
    <property type="term" value="F:mRNA regulatory element binding translation repressor activity"/>
    <property type="evidence" value="ECO:0007669"/>
    <property type="project" value="TreeGrafter"/>
</dbReference>
<dbReference type="FunFam" id="3.30.70.330:FF:001423">
    <property type="entry name" value="Feminization Of Germline"/>
    <property type="match status" value="1"/>
</dbReference>
<evidence type="ECO:0000256" key="1">
    <source>
        <dbReference type="ARBA" id="ARBA00022737"/>
    </source>
</evidence>